<reference evidence="2" key="1">
    <citation type="submission" date="2016-03" db="EMBL/GenBank/DDBJ databases">
        <authorList>
            <person name="Borrel G."/>
            <person name="Mccann A."/>
            <person name="O'Toole P.W."/>
        </authorList>
    </citation>
    <scope>NUCLEOTIDE SEQUENCE</scope>
    <source>
        <strain evidence="2">183</strain>
    </source>
</reference>
<sequence length="257" mass="28388">MIDINYKVYIERIASVSRFEIKRSLFDRKLLLALAVIILIMGISLIKVDFVISSAFGDRDYIGRLIRAATMGISFSSIIFASDSLVSEFETGSGLVLFTKPVSRNQVFIGKFISAYLCTFMMSIICYAIIITAASYKLGYVSENLWISFLLTMLYIFAAVGVCMLFSSISNKGLVSIAAGLLVFFVLGMVIVESAREFGEPWYSLYYSVDAISNAVEEHSSAFVSVPDLTTSAAVMTMYGAFSSVFAAIIFNIRRQP</sequence>
<accession>A0A8J8PH49</accession>
<gene>
    <name evidence="2" type="ORF">A3207_06075</name>
</gene>
<protein>
    <submittedName>
        <fullName evidence="2">Uncharacterized protein</fullName>
    </submittedName>
</protein>
<feature type="transmembrane region" description="Helical" evidence="1">
    <location>
        <begin position="233"/>
        <end position="253"/>
    </location>
</feature>
<dbReference type="AlphaFoldDB" id="A0A8J8PH49"/>
<organism evidence="2 3">
    <name type="scientific">Candidatus Methanomassiliicoccus intestinalis</name>
    <dbReference type="NCBI Taxonomy" id="1406512"/>
    <lineage>
        <taxon>Archaea</taxon>
        <taxon>Methanobacteriati</taxon>
        <taxon>Thermoplasmatota</taxon>
        <taxon>Thermoplasmata</taxon>
        <taxon>Methanomassiliicoccales</taxon>
        <taxon>Methanomassiliicoccaceae</taxon>
        <taxon>Methanomassiliicoccus</taxon>
    </lineage>
</organism>
<evidence type="ECO:0000313" key="3">
    <source>
        <dbReference type="Proteomes" id="UP000752814"/>
    </source>
</evidence>
<keyword evidence="1" id="KW-1133">Transmembrane helix</keyword>
<dbReference type="GO" id="GO:0005886">
    <property type="term" value="C:plasma membrane"/>
    <property type="evidence" value="ECO:0007669"/>
    <property type="project" value="UniProtKB-SubCell"/>
</dbReference>
<name>A0A8J8PH49_9ARCH</name>
<evidence type="ECO:0000313" key="2">
    <source>
        <dbReference type="EMBL" id="TQS84395.1"/>
    </source>
</evidence>
<dbReference type="Proteomes" id="UP000752814">
    <property type="component" value="Unassembled WGS sequence"/>
</dbReference>
<keyword evidence="1" id="KW-0812">Transmembrane</keyword>
<dbReference type="Pfam" id="PF12679">
    <property type="entry name" value="ABC2_membrane_2"/>
    <property type="match status" value="1"/>
</dbReference>
<comment type="caution">
    <text evidence="2">The sequence shown here is derived from an EMBL/GenBank/DDBJ whole genome shotgun (WGS) entry which is preliminary data.</text>
</comment>
<proteinExistence type="predicted"/>
<dbReference type="RefSeq" id="WP_400195361.1">
    <property type="nucleotide sequence ID" value="NZ_CAYAYE010000032.1"/>
</dbReference>
<dbReference type="GO" id="GO:0140359">
    <property type="term" value="F:ABC-type transporter activity"/>
    <property type="evidence" value="ECO:0007669"/>
    <property type="project" value="InterPro"/>
</dbReference>
<feature type="transmembrane region" description="Helical" evidence="1">
    <location>
        <begin position="173"/>
        <end position="192"/>
    </location>
</feature>
<feature type="transmembrane region" description="Helical" evidence="1">
    <location>
        <begin position="65"/>
        <end position="86"/>
    </location>
</feature>
<dbReference type="EMBL" id="LVVT01000002">
    <property type="protein sequence ID" value="TQS84395.1"/>
    <property type="molecule type" value="Genomic_DNA"/>
</dbReference>
<feature type="transmembrane region" description="Helical" evidence="1">
    <location>
        <begin position="30"/>
        <end position="53"/>
    </location>
</feature>
<feature type="transmembrane region" description="Helical" evidence="1">
    <location>
        <begin position="107"/>
        <end position="133"/>
    </location>
</feature>
<feature type="transmembrane region" description="Helical" evidence="1">
    <location>
        <begin position="145"/>
        <end position="166"/>
    </location>
</feature>
<keyword evidence="1" id="KW-0472">Membrane</keyword>
<evidence type="ECO:0000256" key="1">
    <source>
        <dbReference type="SAM" id="Phobius"/>
    </source>
</evidence>